<evidence type="ECO:0000256" key="1">
    <source>
        <dbReference type="SAM" id="MobiDB-lite"/>
    </source>
</evidence>
<proteinExistence type="predicted"/>
<gene>
    <name evidence="2" type="primary">HERC1_0</name>
    <name evidence="2" type="ORF">EYF80_004336</name>
</gene>
<name>A0A4Z2J625_9TELE</name>
<dbReference type="AlphaFoldDB" id="A0A4Z2J625"/>
<keyword evidence="3" id="KW-1185">Reference proteome</keyword>
<comment type="caution">
    <text evidence="2">The sequence shown here is derived from an EMBL/GenBank/DDBJ whole genome shotgun (WGS) entry which is preliminary data.</text>
</comment>
<evidence type="ECO:0000313" key="2">
    <source>
        <dbReference type="EMBL" id="TNN85314.1"/>
    </source>
</evidence>
<feature type="compositionally biased region" description="Low complexity" evidence="1">
    <location>
        <begin position="598"/>
        <end position="611"/>
    </location>
</feature>
<dbReference type="EMBL" id="SRLO01000021">
    <property type="protein sequence ID" value="TNN85314.1"/>
    <property type="molecule type" value="Genomic_DNA"/>
</dbReference>
<feature type="region of interest" description="Disordered" evidence="1">
    <location>
        <begin position="598"/>
        <end position="654"/>
    </location>
</feature>
<evidence type="ECO:0000313" key="3">
    <source>
        <dbReference type="Proteomes" id="UP000314294"/>
    </source>
</evidence>
<reference evidence="2 3" key="1">
    <citation type="submission" date="2019-03" db="EMBL/GenBank/DDBJ databases">
        <title>First draft genome of Liparis tanakae, snailfish: a comprehensive survey of snailfish specific genes.</title>
        <authorList>
            <person name="Kim W."/>
            <person name="Song I."/>
            <person name="Jeong J.-H."/>
            <person name="Kim D."/>
            <person name="Kim S."/>
            <person name="Ryu S."/>
            <person name="Song J.Y."/>
            <person name="Lee S.K."/>
        </authorList>
    </citation>
    <scope>NUCLEOTIDE SEQUENCE [LARGE SCALE GENOMIC DNA]</scope>
    <source>
        <tissue evidence="2">Muscle</tissue>
    </source>
</reference>
<organism evidence="2 3">
    <name type="scientific">Liparis tanakae</name>
    <name type="common">Tanaka's snailfish</name>
    <dbReference type="NCBI Taxonomy" id="230148"/>
    <lineage>
        <taxon>Eukaryota</taxon>
        <taxon>Metazoa</taxon>
        <taxon>Chordata</taxon>
        <taxon>Craniata</taxon>
        <taxon>Vertebrata</taxon>
        <taxon>Euteleostomi</taxon>
        <taxon>Actinopterygii</taxon>
        <taxon>Neopterygii</taxon>
        <taxon>Teleostei</taxon>
        <taxon>Neoteleostei</taxon>
        <taxon>Acanthomorphata</taxon>
        <taxon>Eupercaria</taxon>
        <taxon>Perciformes</taxon>
        <taxon>Cottioidei</taxon>
        <taxon>Cottales</taxon>
        <taxon>Liparidae</taxon>
        <taxon>Liparis</taxon>
    </lineage>
</organism>
<dbReference type="Proteomes" id="UP000314294">
    <property type="component" value="Unassembled WGS sequence"/>
</dbReference>
<dbReference type="OrthoDB" id="239701at2759"/>
<protein>
    <submittedName>
        <fullName evidence="2">Putative E3 ubiquitin-protein ligase HERC1</fullName>
    </submittedName>
</protein>
<sequence>MNVVVPARLFLSDFLLSRQLVAWHRPFCVDLEESTFAYLRNFLESYCDGIGNDTPPAPFLSKRDHHQFLLLCMKLLSIHLSLAHAGGTGAMVLGAQGRPLRNLLFRLIDTNMPDSIQQAVLSTLSIGASLLLPPLRERTELLLSLLPQGPQSINVPSKGQRLQLDMVLSSLQDQSHVSSLLGYSNFGEVTSLGPPLTPAASARPPSSSGSEAHNPLHLAELLLRTLLLSIGFYTERAFGELEKNSDKKLSNDSQGQTDPPCHFHQLLSGLHKHLLAHCYIHPSPEDDSSVTLLREHLYLLLPCAAETLRRSTQLLKESSLDKQIIKKLHAVLYSSVAGSLLCQVMYSLLLLPLGTVQPLLSHLLALLEQLNGFNRLLPETGLLEEQELRMEAPKTYKSEDHSGLGQQQHEEESKWVWLLDLERSVALAVGRCLGGMLQGPPPSLQEKTSEFWLSNVLLRNGLEMDFEQLDPSMAWLTEVVLLGRSDARLAELSLNEETRTLLELAMGSSRAPASGLWRNMEDYAHSKEWESGGSAGDCLLQTVCRCSLAALLKHTGLQNEACWQDRYEPCEMLLNVYETVYKIRSALLANKNSPRITQAQTAVKQTTQTPQSPDADRQEPGTSAEQGGREHEPPSGGHCSLELLVPPPPTANHNLDEIAEEDAFGDGRMYLSEVLESFMATREAMQVQQNVTVYESFGTSTLPSSMESPVSPERELDLKWEKQRECEESVGFPAACHLVVSRCLFLLLGVRPAFVEPSERENSLPLCSLGIMKDAWDRLRQCISPTSPMSHHGNNALPILNQAFHFVCGSLTHLSSSSSSSSSPTLPSGQTCAQADPKAISFAIMQQQQRAELHLEAFCHMSSFLSKMEEKSGGFTVSPQFPALLQSVQLQFLSGCFALGTQIIASHSGANYEMQHYMAGTRSASLDTQRELQSAAHTFYQQVVRVLKQRVLLEREHPGSCQQLLLATMFALNFCYQPVDLVLVIKCGILEILSTLTNNSCALMSQGWFAASKSGTMLLSGAVRLACARLLQILTVSAR</sequence>
<accession>A0A4Z2J625</accession>